<organism evidence="2 3">
    <name type="scientific">Ancylobacter pratisalsi</name>
    <dbReference type="NCBI Taxonomy" id="1745854"/>
    <lineage>
        <taxon>Bacteria</taxon>
        <taxon>Pseudomonadati</taxon>
        <taxon>Pseudomonadota</taxon>
        <taxon>Alphaproteobacteria</taxon>
        <taxon>Hyphomicrobiales</taxon>
        <taxon>Xanthobacteraceae</taxon>
        <taxon>Ancylobacter</taxon>
    </lineage>
</organism>
<proteinExistence type="predicted"/>
<accession>A0A6P1YRB0</accession>
<protein>
    <submittedName>
        <fullName evidence="2">Anti-sigma factor</fullName>
    </submittedName>
</protein>
<sequence>MTRRPITEDDLNAHVDDRLPGERRAEVDAYLGAHPEASARLAAYRTERDLLRGALAPIADEPLPPELDLVRMIERRRPAGVPRWAMAAAAVFLVALGGAGGWSLRQMQEGPRMAGAAGLETLGREAAASYAVYAPDHMRPVEIRAQDRDKLLAWISQRVGRPLAIPDLADAGYRLMGGRVVATEHGPAALFMYDDDKGTRLVVLARPMASSTPGAPMTAHAGGGINGFSWSDDGLGFSLVGAAAPETLHPLADEARRQLRGAA</sequence>
<reference evidence="2 3" key="1">
    <citation type="submission" date="2020-02" db="EMBL/GenBank/DDBJ databases">
        <authorList>
            <person name="Li G."/>
        </authorList>
    </citation>
    <scope>NUCLEOTIDE SEQUENCE [LARGE SCALE GENOMIC DNA]</scope>
    <source>
        <strain evidence="2 3">DSM 102029</strain>
    </source>
</reference>
<name>A0A6P1YRB0_9HYPH</name>
<dbReference type="AlphaFoldDB" id="A0A6P1YRB0"/>
<dbReference type="Proteomes" id="UP000464751">
    <property type="component" value="Chromosome"/>
</dbReference>
<gene>
    <name evidence="2" type="ORF">G3A50_17120</name>
</gene>
<dbReference type="EMBL" id="CP048630">
    <property type="protein sequence ID" value="QIB35236.1"/>
    <property type="molecule type" value="Genomic_DNA"/>
</dbReference>
<keyword evidence="3" id="KW-1185">Reference proteome</keyword>
<feature type="transmembrane region" description="Helical" evidence="1">
    <location>
        <begin position="84"/>
        <end position="104"/>
    </location>
</feature>
<dbReference type="RefSeq" id="WP_163076381.1">
    <property type="nucleotide sequence ID" value="NZ_CP048630.1"/>
</dbReference>
<evidence type="ECO:0000256" key="1">
    <source>
        <dbReference type="SAM" id="Phobius"/>
    </source>
</evidence>
<dbReference type="KEGG" id="apra:G3A50_17120"/>
<keyword evidence="1" id="KW-0812">Transmembrane</keyword>
<evidence type="ECO:0000313" key="2">
    <source>
        <dbReference type="EMBL" id="QIB35236.1"/>
    </source>
</evidence>
<evidence type="ECO:0000313" key="3">
    <source>
        <dbReference type="Proteomes" id="UP000464751"/>
    </source>
</evidence>
<keyword evidence="1" id="KW-0472">Membrane</keyword>
<keyword evidence="1" id="KW-1133">Transmembrane helix</keyword>